<feature type="compositionally biased region" description="Basic and acidic residues" evidence="1">
    <location>
        <begin position="513"/>
        <end position="527"/>
    </location>
</feature>
<comment type="caution">
    <text evidence="2">The sequence shown here is derived from an EMBL/GenBank/DDBJ whole genome shotgun (WGS) entry which is preliminary data.</text>
</comment>
<feature type="compositionally biased region" description="Basic residues" evidence="1">
    <location>
        <begin position="298"/>
        <end position="308"/>
    </location>
</feature>
<accession>A0A8T9BHE1</accession>
<dbReference type="Proteomes" id="UP000469559">
    <property type="component" value="Unassembled WGS sequence"/>
</dbReference>
<reference evidence="2 3" key="1">
    <citation type="submission" date="2018-05" db="EMBL/GenBank/DDBJ databases">
        <title>Whole genome sequencing for identification of molecular markers to develop diagnostic detection tools for the regulated plant pathogen Lachnellula willkommii.</title>
        <authorList>
            <person name="Giroux E."/>
            <person name="Bilodeau G."/>
        </authorList>
    </citation>
    <scope>NUCLEOTIDE SEQUENCE [LARGE SCALE GENOMIC DNA]</scope>
    <source>
        <strain evidence="2 3">CBS 203.66</strain>
    </source>
</reference>
<feature type="region of interest" description="Disordered" evidence="1">
    <location>
        <begin position="551"/>
        <end position="630"/>
    </location>
</feature>
<feature type="region of interest" description="Disordered" evidence="1">
    <location>
        <begin position="446"/>
        <end position="536"/>
    </location>
</feature>
<protein>
    <submittedName>
        <fullName evidence="2">Uncharacterized protein</fullName>
    </submittedName>
</protein>
<feature type="compositionally biased region" description="Basic and acidic residues" evidence="1">
    <location>
        <begin position="551"/>
        <end position="563"/>
    </location>
</feature>
<feature type="compositionally biased region" description="Low complexity" evidence="1">
    <location>
        <begin position="564"/>
        <end position="580"/>
    </location>
</feature>
<proteinExistence type="predicted"/>
<feature type="compositionally biased region" description="Basic residues" evidence="1">
    <location>
        <begin position="596"/>
        <end position="607"/>
    </location>
</feature>
<gene>
    <name evidence="2" type="ORF">LARI1_G003605</name>
</gene>
<feature type="compositionally biased region" description="Basic and acidic residues" evidence="1">
    <location>
        <begin position="86"/>
        <end position="97"/>
    </location>
</feature>
<feature type="region of interest" description="Disordered" evidence="1">
    <location>
        <begin position="678"/>
        <end position="725"/>
    </location>
</feature>
<feature type="region of interest" description="Disordered" evidence="1">
    <location>
        <begin position="255"/>
        <end position="407"/>
    </location>
</feature>
<evidence type="ECO:0000313" key="3">
    <source>
        <dbReference type="Proteomes" id="UP000469559"/>
    </source>
</evidence>
<dbReference type="OrthoDB" id="3946545at2759"/>
<dbReference type="EMBL" id="QGMF01000124">
    <property type="protein sequence ID" value="TVY19145.1"/>
    <property type="molecule type" value="Genomic_DNA"/>
</dbReference>
<organism evidence="2 3">
    <name type="scientific">Lachnellula arida</name>
    <dbReference type="NCBI Taxonomy" id="1316785"/>
    <lineage>
        <taxon>Eukaryota</taxon>
        <taxon>Fungi</taxon>
        <taxon>Dikarya</taxon>
        <taxon>Ascomycota</taxon>
        <taxon>Pezizomycotina</taxon>
        <taxon>Leotiomycetes</taxon>
        <taxon>Helotiales</taxon>
        <taxon>Lachnaceae</taxon>
        <taxon>Lachnellula</taxon>
    </lineage>
</organism>
<feature type="region of interest" description="Disordered" evidence="1">
    <location>
        <begin position="29"/>
        <end position="98"/>
    </location>
</feature>
<feature type="compositionally biased region" description="Polar residues" evidence="1">
    <location>
        <begin position="584"/>
        <end position="595"/>
    </location>
</feature>
<keyword evidence="3" id="KW-1185">Reference proteome</keyword>
<dbReference type="AlphaFoldDB" id="A0A8T9BHE1"/>
<evidence type="ECO:0000313" key="2">
    <source>
        <dbReference type="EMBL" id="TVY19145.1"/>
    </source>
</evidence>
<evidence type="ECO:0000256" key="1">
    <source>
        <dbReference type="SAM" id="MobiDB-lite"/>
    </source>
</evidence>
<feature type="compositionally biased region" description="Basic and acidic residues" evidence="1">
    <location>
        <begin position="608"/>
        <end position="619"/>
    </location>
</feature>
<name>A0A8T9BHE1_9HELO</name>
<sequence length="725" mass="79895">MNRDEDLYDSLLDTPKDLHRVKNVCDMSKLIAPREESSRSSQRSATTSIGSQENGIGDSQVLFMKETTRKKREGRSFSEISHNSGRRLDGSSDGKDDIESDVEATAMEELVANIIDREIHEWQFVCETGRPYWWSPEQKSLRMRKHSPGKSNRYNYRKWMEENDRSPKQAAGFHRRTVSEGYPSGSSNAHSLAQMIAVQLLSSCFTLPPDCVVGLPPPNYPTFDKASGHTVLDPRMISSLRMHTHFRFSPCFGHEARNTSPTTQWPNPMDGESGTTSIPASPEGSGFQTPEIGTSEVKRKRKIARRKLHVTECSSMDSSVEGDSSDHVRSISDVLDPIESSTASQRRRSTREQARRSYSLPMFGDANRRRKSRNSQKQQPPPNTPVAGGMKSVEAHGGPEFRQQPRTNYRMQPVIRSEHHHVFIQPVRELVVKRWRTLRRRFGGSLHAPLADGRSEDNVSTASESGASEGLGPANSNNGKARRRRARESGDIHSSSADSEGYCNSPATPCPTPEDKGAAHKPSRVDSSKASPTFELADPMSAAAVLVATEAARKEPQSGEKLDASAPSSSSIPASSAKPPTGSLAWSSPTSTRNRSFARRGSHLRRSRLSEVHTQEDCHTASAPAEVDQGAVDRGILSAAGSALASPREDLPPSLVTIPGPINHFEVEDLLRPKRPGKLRFRRTSTSGTQIFHPDEDGVEIDGLPVGPGRERWAKKGSSRETTYL</sequence>
<feature type="compositionally biased region" description="Polar residues" evidence="1">
    <location>
        <begin position="45"/>
        <end position="54"/>
    </location>
</feature>